<protein>
    <submittedName>
        <fullName evidence="1">Uncharacterized protein</fullName>
    </submittedName>
</protein>
<dbReference type="HOGENOM" id="CLU_1737247_0_0_5"/>
<accession>Q9A5K7</accession>
<sequence length="163" mass="17626">MVNVGEFANSGAGVDFRRKNDHRRVVATGAALIAVLAADIGVAGDGGDCPPNPEPGKCYEKVYSPAQYEDQAEQVLDQPARVETRTIEAVYRFEEKRLPTGDGGGQAYRTVVEKVLVAPARVESYATPATYRIVMTRRKIRDASFTWQVIACAAGRTPPRVGG</sequence>
<dbReference type="PIR" id="G87551">
    <property type="entry name" value="G87551"/>
</dbReference>
<dbReference type="BioCyc" id="CAULO:CC2440-MONOMER"/>
<proteinExistence type="predicted"/>
<dbReference type="Proteomes" id="UP000001816">
    <property type="component" value="Chromosome"/>
</dbReference>
<name>Q9A5K7_CAUVC</name>
<dbReference type="STRING" id="190650.CC_2440"/>
<dbReference type="EnsemblBacteria" id="AAK24411">
    <property type="protein sequence ID" value="AAK24411"/>
    <property type="gene ID" value="CC_2440"/>
</dbReference>
<reference evidence="1 2" key="1">
    <citation type="journal article" date="2001" name="Proc. Natl. Acad. Sci. U.S.A.">
        <title>Complete genome sequence of Caulobacter crescentus.</title>
        <authorList>
            <person name="Nierman W.C."/>
            <person name="Feldblyum T.V."/>
            <person name="Laub M.T."/>
            <person name="Paulsen I.T."/>
            <person name="Nelson K.E."/>
            <person name="Eisen J.A."/>
            <person name="Heidelberg J.F."/>
            <person name="Alley M.R."/>
            <person name="Ohta N."/>
            <person name="Maddock J.R."/>
            <person name="Potocka I."/>
            <person name="Nelson W.C."/>
            <person name="Newton A."/>
            <person name="Stephens C."/>
            <person name="Phadke N.D."/>
            <person name="Ely B."/>
            <person name="DeBoy R.T."/>
            <person name="Dodson R.J."/>
            <person name="Durkin A.S."/>
            <person name="Gwinn M.L."/>
            <person name="Haft D.H."/>
            <person name="Kolonay J.F."/>
            <person name="Smit J."/>
            <person name="Craven M.B."/>
            <person name="Khouri H."/>
            <person name="Shetty J."/>
            <person name="Berry K."/>
            <person name="Utterback T."/>
            <person name="Tran K."/>
            <person name="Wolf A."/>
            <person name="Vamathevan J."/>
            <person name="Ermolaeva M."/>
            <person name="White O."/>
            <person name="Salzberg S.L."/>
            <person name="Venter J.C."/>
            <person name="Shapiro L."/>
            <person name="Fraser C.M."/>
        </authorList>
    </citation>
    <scope>NUCLEOTIDE SEQUENCE [LARGE SCALE GENOMIC DNA]</scope>
    <source>
        <strain evidence="2">ATCC 19089 / CB15</strain>
    </source>
</reference>
<dbReference type="EMBL" id="AE005673">
    <property type="protein sequence ID" value="AAK24411.1"/>
    <property type="molecule type" value="Genomic_DNA"/>
</dbReference>
<organism evidence="1 2">
    <name type="scientific">Caulobacter vibrioides (strain ATCC 19089 / CIP 103742 / CB 15)</name>
    <name type="common">Caulobacter crescentus</name>
    <dbReference type="NCBI Taxonomy" id="190650"/>
    <lineage>
        <taxon>Bacteria</taxon>
        <taxon>Pseudomonadati</taxon>
        <taxon>Pseudomonadota</taxon>
        <taxon>Alphaproteobacteria</taxon>
        <taxon>Caulobacterales</taxon>
        <taxon>Caulobacteraceae</taxon>
        <taxon>Caulobacter</taxon>
    </lineage>
</organism>
<dbReference type="KEGG" id="ccr:CC_2440"/>
<dbReference type="AlphaFoldDB" id="Q9A5K7"/>
<dbReference type="PATRIC" id="fig|190650.5.peg.2457"/>
<evidence type="ECO:0000313" key="2">
    <source>
        <dbReference type="Proteomes" id="UP000001816"/>
    </source>
</evidence>
<keyword evidence="2" id="KW-1185">Reference proteome</keyword>
<gene>
    <name evidence="1" type="ordered locus">CC_2440</name>
</gene>
<evidence type="ECO:0000313" key="1">
    <source>
        <dbReference type="EMBL" id="AAK24411.1"/>
    </source>
</evidence>